<comment type="caution">
    <text evidence="2">The sequence shown here is derived from an EMBL/GenBank/DDBJ whole genome shotgun (WGS) entry which is preliminary data.</text>
</comment>
<sequence length="165" mass="17791">MTDAAASNEDGFDAIAAGILADEFRQSERERKFERELDIYLDGGSYAEVDGATHIDDGRLDEPTEDTARPGAAEGYFAEARARAIYAGETPPASIDELHARSALPVIEPAPAALDPELQRIVDLNARTYPTSATEIRAPGKHAAPAGPRHHAESPEQDRSRDVGR</sequence>
<accession>A0A2S3ZEG8</accession>
<dbReference type="Proteomes" id="UP000237104">
    <property type="component" value="Unassembled WGS sequence"/>
</dbReference>
<feature type="region of interest" description="Disordered" evidence="1">
    <location>
        <begin position="131"/>
        <end position="165"/>
    </location>
</feature>
<gene>
    <name evidence="2" type="ORF">C3B59_09350</name>
</gene>
<dbReference type="OrthoDB" id="5112120at2"/>
<reference evidence="2 3" key="1">
    <citation type="submission" date="2018-01" db="EMBL/GenBank/DDBJ databases">
        <title>Cryobacterium sp. nov., from glaciers in China.</title>
        <authorList>
            <person name="Liu Q."/>
            <person name="Xin Y.-H."/>
        </authorList>
    </citation>
    <scope>NUCLEOTIDE SEQUENCE [LARGE SCALE GENOMIC DNA]</scope>
    <source>
        <strain evidence="2 3">TMB1-8</strain>
    </source>
</reference>
<dbReference type="EMBL" id="PPXF01000044">
    <property type="protein sequence ID" value="POH64916.1"/>
    <property type="molecule type" value="Genomic_DNA"/>
</dbReference>
<name>A0A2S3ZEG8_9MICO</name>
<protein>
    <submittedName>
        <fullName evidence="2">Uncharacterized protein</fullName>
    </submittedName>
</protein>
<evidence type="ECO:0000256" key="1">
    <source>
        <dbReference type="SAM" id="MobiDB-lite"/>
    </source>
</evidence>
<dbReference type="RefSeq" id="WP_103431108.1">
    <property type="nucleotide sequence ID" value="NZ_PPXF01000044.1"/>
</dbReference>
<dbReference type="AlphaFoldDB" id="A0A2S3ZEG8"/>
<evidence type="ECO:0000313" key="2">
    <source>
        <dbReference type="EMBL" id="POH64916.1"/>
    </source>
</evidence>
<evidence type="ECO:0000313" key="3">
    <source>
        <dbReference type="Proteomes" id="UP000237104"/>
    </source>
</evidence>
<organism evidence="2 3">
    <name type="scientific">Cryobacterium zongtaii</name>
    <dbReference type="NCBI Taxonomy" id="1259217"/>
    <lineage>
        <taxon>Bacteria</taxon>
        <taxon>Bacillati</taxon>
        <taxon>Actinomycetota</taxon>
        <taxon>Actinomycetes</taxon>
        <taxon>Micrococcales</taxon>
        <taxon>Microbacteriaceae</taxon>
        <taxon>Cryobacterium</taxon>
    </lineage>
</organism>
<proteinExistence type="predicted"/>
<feature type="compositionally biased region" description="Basic and acidic residues" evidence="1">
    <location>
        <begin position="150"/>
        <end position="165"/>
    </location>
</feature>